<dbReference type="EMBL" id="LR214970">
    <property type="protein sequence ID" value="VEU60801.1"/>
    <property type="molecule type" value="Genomic_DNA"/>
</dbReference>
<reference evidence="1 2" key="1">
    <citation type="submission" date="2019-01" db="EMBL/GenBank/DDBJ databases">
        <authorList>
            <consortium name="Pathogen Informatics"/>
        </authorList>
    </citation>
    <scope>NUCLEOTIDE SEQUENCE [LARGE SCALE GENOMIC DNA]</scope>
    <source>
        <strain evidence="1 2">NCTC10122</strain>
    </source>
</reference>
<evidence type="ECO:0000313" key="1">
    <source>
        <dbReference type="EMBL" id="VEU60801.1"/>
    </source>
</evidence>
<name>A0A449A9A1_9BACT</name>
<accession>A0A449A9A1</accession>
<dbReference type="Pfam" id="PF08761">
    <property type="entry name" value="dUTPase_2"/>
    <property type="match status" value="1"/>
</dbReference>
<dbReference type="SUPFAM" id="SSF101386">
    <property type="entry name" value="all-alpha NTP pyrophosphatases"/>
    <property type="match status" value="1"/>
</dbReference>
<evidence type="ECO:0000313" key="2">
    <source>
        <dbReference type="Proteomes" id="UP000290942"/>
    </source>
</evidence>
<dbReference type="PIRSF" id="PIRSF030140">
    <property type="entry name" value="UCP030140"/>
    <property type="match status" value="1"/>
</dbReference>
<dbReference type="AlphaFoldDB" id="A0A449A9A1"/>
<proteinExistence type="predicted"/>
<dbReference type="InterPro" id="IPR016947">
    <property type="entry name" value="UCP030140"/>
</dbReference>
<sequence length="163" mass="19128">MDFTNIFKKQKELDLAISSREDLSSVTTDEWRAKWSLALLVEFAEFANEVQCFKYWKKHKEINDSAILEEFADVLHFLGSYAYKLEVHPIIEPKIVSKYPTDQILEIFKIASNLKSEINKETIADLLALSLGCAKLLNYSDEDIVKWYEIKNQKNFDRIKNHY</sequence>
<dbReference type="InterPro" id="IPR014871">
    <property type="entry name" value="dUTPase/dCTP_pyrophosphatase"/>
</dbReference>
<gene>
    <name evidence="1" type="ORF">NCTC10122_00403</name>
</gene>
<dbReference type="RefSeq" id="WP_129687699.1">
    <property type="nucleotide sequence ID" value="NZ_LR214970.1"/>
</dbReference>
<dbReference type="CDD" id="cd11527">
    <property type="entry name" value="NTP-PPase_dUTPase"/>
    <property type="match status" value="1"/>
</dbReference>
<dbReference type="Proteomes" id="UP000290942">
    <property type="component" value="Chromosome"/>
</dbReference>
<dbReference type="Gene3D" id="1.10.4010.10">
    <property type="entry name" value="Type II deoxyuridine triphosphatase"/>
    <property type="match status" value="1"/>
</dbReference>
<protein>
    <submittedName>
        <fullName evidence="1">Uncharacterized protein conserved in bacteria</fullName>
    </submittedName>
</protein>
<organism evidence="1 2">
    <name type="scientific">Mycoplasmopsis bovigenitalium</name>
    <dbReference type="NCBI Taxonomy" id="2112"/>
    <lineage>
        <taxon>Bacteria</taxon>
        <taxon>Bacillati</taxon>
        <taxon>Mycoplasmatota</taxon>
        <taxon>Mycoplasmoidales</taxon>
        <taxon>Metamycoplasmataceae</taxon>
        <taxon>Mycoplasmopsis</taxon>
    </lineage>
</organism>